<dbReference type="PANTHER" id="PTHR30574">
    <property type="entry name" value="INNER MEMBRANE PROTEIN YEDE"/>
    <property type="match status" value="1"/>
</dbReference>
<comment type="subcellular location">
    <subcellularLocation>
        <location evidence="1">Cell inner membrane</location>
        <topology evidence="1">Multi-pass membrane protein</topology>
    </subcellularLocation>
</comment>
<reference evidence="10" key="2">
    <citation type="submission" date="2023-01" db="EMBL/GenBank/DDBJ databases">
        <title>Draft genome sequence of Sneathiella chinensis strain NBRC 103408.</title>
        <authorList>
            <person name="Sun Q."/>
            <person name="Mori K."/>
        </authorList>
    </citation>
    <scope>NUCLEOTIDE SEQUENCE</scope>
    <source>
        <strain evidence="10">NBRC 103408</strain>
    </source>
</reference>
<dbReference type="Pfam" id="PF04143">
    <property type="entry name" value="Sulf_transp"/>
    <property type="match status" value="1"/>
</dbReference>
<feature type="transmembrane region" description="Helical" evidence="9">
    <location>
        <begin position="47"/>
        <end position="67"/>
    </location>
</feature>
<comment type="caution">
    <text evidence="10">The sequence shown here is derived from an EMBL/GenBank/DDBJ whole genome shotgun (WGS) entry which is preliminary data.</text>
</comment>
<proteinExistence type="inferred from homology"/>
<keyword evidence="4" id="KW-0997">Cell inner membrane</keyword>
<accession>A0ABQ5U6B2</accession>
<evidence type="ECO:0000256" key="5">
    <source>
        <dbReference type="ARBA" id="ARBA00022692"/>
    </source>
</evidence>
<keyword evidence="2" id="KW-0813">Transport</keyword>
<comment type="similarity">
    <text evidence="8">Belongs to the TsuA/YedE (TC 9.B.102) family.</text>
</comment>
<evidence type="ECO:0000256" key="1">
    <source>
        <dbReference type="ARBA" id="ARBA00004429"/>
    </source>
</evidence>
<keyword evidence="11" id="KW-1185">Reference proteome</keyword>
<evidence type="ECO:0000256" key="3">
    <source>
        <dbReference type="ARBA" id="ARBA00022475"/>
    </source>
</evidence>
<keyword evidence="6 9" id="KW-1133">Transmembrane helix</keyword>
<dbReference type="InterPro" id="IPR007272">
    <property type="entry name" value="Sulf_transp_TsuA/YedE"/>
</dbReference>
<evidence type="ECO:0000313" key="11">
    <source>
        <dbReference type="Proteomes" id="UP001161409"/>
    </source>
</evidence>
<keyword evidence="3" id="KW-1003">Cell membrane</keyword>
<gene>
    <name evidence="10" type="ORF">GCM10007924_29180</name>
</gene>
<sequence>MENFTPFLSLAGGLILGISATLMLAGGRIAGISGILGGLIPPTLDFARWRILFILGLIGGAALFPVLGGDISFININPYNFSDDVHYAALIVAGLLVGAGTNIGAGCTSGHGVCGIGRLSVRSLVATMTFMVVAALVVFIIRMVTGS</sequence>
<feature type="transmembrane region" description="Helical" evidence="9">
    <location>
        <begin position="6"/>
        <end position="26"/>
    </location>
</feature>
<protein>
    <submittedName>
        <fullName evidence="10">Membrane protein</fullName>
    </submittedName>
</protein>
<evidence type="ECO:0000256" key="7">
    <source>
        <dbReference type="ARBA" id="ARBA00023136"/>
    </source>
</evidence>
<evidence type="ECO:0000256" key="4">
    <source>
        <dbReference type="ARBA" id="ARBA00022519"/>
    </source>
</evidence>
<evidence type="ECO:0000256" key="8">
    <source>
        <dbReference type="ARBA" id="ARBA00035655"/>
    </source>
</evidence>
<feature type="transmembrane region" description="Helical" evidence="9">
    <location>
        <begin position="119"/>
        <end position="141"/>
    </location>
</feature>
<evidence type="ECO:0000256" key="6">
    <source>
        <dbReference type="ARBA" id="ARBA00022989"/>
    </source>
</evidence>
<feature type="transmembrane region" description="Helical" evidence="9">
    <location>
        <begin position="87"/>
        <end position="107"/>
    </location>
</feature>
<dbReference type="Proteomes" id="UP001161409">
    <property type="component" value="Unassembled WGS sequence"/>
</dbReference>
<evidence type="ECO:0000256" key="2">
    <source>
        <dbReference type="ARBA" id="ARBA00022448"/>
    </source>
</evidence>
<evidence type="ECO:0000256" key="9">
    <source>
        <dbReference type="SAM" id="Phobius"/>
    </source>
</evidence>
<keyword evidence="7 9" id="KW-0472">Membrane</keyword>
<reference evidence="10" key="1">
    <citation type="journal article" date="2014" name="Int. J. Syst. Evol. Microbiol.">
        <title>Complete genome of a new Firmicutes species belonging to the dominant human colonic microbiota ('Ruminococcus bicirculans') reveals two chromosomes and a selective capacity to utilize plant glucans.</title>
        <authorList>
            <consortium name="NISC Comparative Sequencing Program"/>
            <person name="Wegmann U."/>
            <person name="Louis P."/>
            <person name="Goesmann A."/>
            <person name="Henrissat B."/>
            <person name="Duncan S.H."/>
            <person name="Flint H.J."/>
        </authorList>
    </citation>
    <scope>NUCLEOTIDE SEQUENCE</scope>
    <source>
        <strain evidence="10">NBRC 103408</strain>
    </source>
</reference>
<dbReference type="EMBL" id="BSNF01000008">
    <property type="protein sequence ID" value="GLQ07697.1"/>
    <property type="molecule type" value="Genomic_DNA"/>
</dbReference>
<dbReference type="RefSeq" id="WP_169561750.1">
    <property type="nucleotide sequence ID" value="NZ_BSNF01000008.1"/>
</dbReference>
<keyword evidence="5 9" id="KW-0812">Transmembrane</keyword>
<evidence type="ECO:0000313" key="10">
    <source>
        <dbReference type="EMBL" id="GLQ07697.1"/>
    </source>
</evidence>
<name>A0ABQ5U6B2_9PROT</name>
<dbReference type="PANTHER" id="PTHR30574:SF1">
    <property type="entry name" value="SULPHUR TRANSPORT DOMAIN-CONTAINING PROTEIN"/>
    <property type="match status" value="1"/>
</dbReference>
<organism evidence="10 11">
    <name type="scientific">Sneathiella chinensis</name>
    <dbReference type="NCBI Taxonomy" id="349750"/>
    <lineage>
        <taxon>Bacteria</taxon>
        <taxon>Pseudomonadati</taxon>
        <taxon>Pseudomonadota</taxon>
        <taxon>Alphaproteobacteria</taxon>
        <taxon>Sneathiellales</taxon>
        <taxon>Sneathiellaceae</taxon>
        <taxon>Sneathiella</taxon>
    </lineage>
</organism>